<organism evidence="2 3">
    <name type="scientific">Drechmeria coniospora</name>
    <name type="common">Nematophagous fungus</name>
    <name type="synonym">Meria coniospora</name>
    <dbReference type="NCBI Taxonomy" id="98403"/>
    <lineage>
        <taxon>Eukaryota</taxon>
        <taxon>Fungi</taxon>
        <taxon>Dikarya</taxon>
        <taxon>Ascomycota</taxon>
        <taxon>Pezizomycotina</taxon>
        <taxon>Sordariomycetes</taxon>
        <taxon>Hypocreomycetidae</taxon>
        <taxon>Hypocreales</taxon>
        <taxon>Ophiocordycipitaceae</taxon>
        <taxon>Drechmeria</taxon>
    </lineage>
</organism>
<keyword evidence="1" id="KW-0732">Signal</keyword>
<feature type="chain" id="PRO_5007580374" description="Small secreted protein" evidence="1">
    <location>
        <begin position="20"/>
        <end position="128"/>
    </location>
</feature>
<dbReference type="EMBL" id="LAYC01000003">
    <property type="protein sequence ID" value="KYK54939.1"/>
    <property type="molecule type" value="Genomic_DNA"/>
</dbReference>
<evidence type="ECO:0000313" key="2">
    <source>
        <dbReference type="EMBL" id="KYK54939.1"/>
    </source>
</evidence>
<keyword evidence="3" id="KW-1185">Reference proteome</keyword>
<dbReference type="AlphaFoldDB" id="A0A151GCW4"/>
<evidence type="ECO:0000313" key="3">
    <source>
        <dbReference type="Proteomes" id="UP000076580"/>
    </source>
</evidence>
<feature type="signal peptide" evidence="1">
    <location>
        <begin position="1"/>
        <end position="19"/>
    </location>
</feature>
<comment type="caution">
    <text evidence="2">The sequence shown here is derived from an EMBL/GenBank/DDBJ whole genome shotgun (WGS) entry which is preliminary data.</text>
</comment>
<accession>A0A151GCW4</accession>
<protein>
    <recommendedName>
        <fullName evidence="4">Small secreted protein</fullName>
    </recommendedName>
</protein>
<evidence type="ECO:0000256" key="1">
    <source>
        <dbReference type="SAM" id="SignalP"/>
    </source>
</evidence>
<sequence length="128" mass="14695">MVQLKAILSAALLVATVAGDDVCHPDPNSMMNRILKYEYMDEDKQKVMTGPIFADLVPWIKLAGNQTESLHLEGPYIGRRLIELVCESWTRYFESKLNKPYQDLEKVLIIEDLAMNLRAVQKNLCRKQ</sequence>
<proteinExistence type="predicted"/>
<evidence type="ECO:0008006" key="4">
    <source>
        <dbReference type="Google" id="ProtNLM"/>
    </source>
</evidence>
<name>A0A151GCW4_DRECN</name>
<dbReference type="Proteomes" id="UP000076580">
    <property type="component" value="Chromosome 03"/>
</dbReference>
<dbReference type="GeneID" id="63719543"/>
<dbReference type="InParanoid" id="A0A151GCW4"/>
<dbReference type="RefSeq" id="XP_040654291.1">
    <property type="nucleotide sequence ID" value="XM_040804187.1"/>
</dbReference>
<gene>
    <name evidence="2" type="ORF">DCS_06900</name>
</gene>
<reference evidence="2 3" key="1">
    <citation type="journal article" date="2016" name="Sci. Rep.">
        <title>Insights into Adaptations to a Near-Obligate Nematode Endoparasitic Lifestyle from the Finished Genome of Drechmeria coniospora.</title>
        <authorList>
            <person name="Zhang L."/>
            <person name="Zhou Z."/>
            <person name="Guo Q."/>
            <person name="Fokkens L."/>
            <person name="Miskei M."/>
            <person name="Pocsi I."/>
            <person name="Zhang W."/>
            <person name="Chen M."/>
            <person name="Wang L."/>
            <person name="Sun Y."/>
            <person name="Donzelli B.G."/>
            <person name="Gibson D.M."/>
            <person name="Nelson D.R."/>
            <person name="Luo J.G."/>
            <person name="Rep M."/>
            <person name="Liu H."/>
            <person name="Yang S."/>
            <person name="Wang J."/>
            <person name="Krasnoff S.B."/>
            <person name="Xu Y."/>
            <person name="Molnar I."/>
            <person name="Lin M."/>
        </authorList>
    </citation>
    <scope>NUCLEOTIDE SEQUENCE [LARGE SCALE GENOMIC DNA]</scope>
    <source>
        <strain evidence="2 3">ARSEF 6962</strain>
    </source>
</reference>